<proteinExistence type="predicted"/>
<comment type="caution">
    <text evidence="1">The sequence shown here is derived from an EMBL/GenBank/DDBJ whole genome shotgun (WGS) entry which is preliminary data.</text>
</comment>
<protein>
    <recommendedName>
        <fullName evidence="3">Ig-like domain-containing protein</fullName>
    </recommendedName>
</protein>
<organism evidence="1 2">
    <name type="scientific">Haematobacter massiliensis</name>
    <dbReference type="NCBI Taxonomy" id="195105"/>
    <lineage>
        <taxon>Bacteria</taxon>
        <taxon>Pseudomonadati</taxon>
        <taxon>Pseudomonadota</taxon>
        <taxon>Alphaproteobacteria</taxon>
        <taxon>Rhodobacterales</taxon>
        <taxon>Paracoccaceae</taxon>
        <taxon>Haematobacter</taxon>
    </lineage>
</organism>
<evidence type="ECO:0000313" key="2">
    <source>
        <dbReference type="Proteomes" id="UP000028826"/>
    </source>
</evidence>
<dbReference type="STRING" id="195105.CN97_12615"/>
<dbReference type="EMBL" id="JGYG01000003">
    <property type="protein sequence ID" value="KFI30677.1"/>
    <property type="molecule type" value="Genomic_DNA"/>
</dbReference>
<sequence length="802" mass="83250">MYSGPLRVRAIYHADVLIWSEAGTVPAGVVAWSGSATDRAGEIEVRLLSEPPEGADAVYIIDGVERLVTSSPQQGGRFIISDGIIAGAPQSMQVAWRNAAGRGPLGTAQVVESALDEVELISPPVLLISNLVLTGGEVGRERANWGAGVTAGPGGWVEWNGSEWIPSTQTGDEFIAGAGGSQFTWEEVGTDATGRTRKVRAEPATVYAMPVMVTPATYTSAGQPGAQYISTRATFSGYPAPDINGFVQRQLGTTGAIELVAETGTEAEGYRYRPATRATVDSLGFETWDYGAGWGPVVTVPAVAPTVSLARTPSGAITQGDTVTLDAARTGTPDPTPVWEITRNGAPFTTAGGTWSRYIDDIEDGNYVVTVTVTNSAGTATDTLSFTAAAASTDVPPYVISNPNLPALTEGVEVTAPAVTFGGTPVPTASQKIQRRLPPATTWEDTGTGLTFVPAANYVYSRLATVSNGVGPALVVRSAESGAVVQVDWAFTEVDGLITIVKSPGQPPTPSVTDITYNSARIVPGTVASPAFTGFAVMPKADWNGTNPELSQRGNLQQFTGTQFNSPAPKVDLMVWRRSAKGLFTTAAAPIAPEFADTFDAATGDLAGHQSDSEHIWAAPVSGTMRITAAGRLRGTTNNSGTDLQLTNYELPTAGGYVEAVGRQMGGGTPPTAVRRTGTLSVVALYADAANCLLLSFFVASAGSASDAILVQERIGGTVTSRITHSMPGLGDAIAEHTARVVINRSTKALSLLVDGTQVGTGTYTGAYPVGSKLGARWQGSTSQAPSENGAMQFVEISAGRL</sequence>
<evidence type="ECO:0000313" key="1">
    <source>
        <dbReference type="EMBL" id="KFI30677.1"/>
    </source>
</evidence>
<evidence type="ECO:0008006" key="3">
    <source>
        <dbReference type="Google" id="ProtNLM"/>
    </source>
</evidence>
<dbReference type="InterPro" id="IPR036179">
    <property type="entry name" value="Ig-like_dom_sf"/>
</dbReference>
<dbReference type="AlphaFoldDB" id="A0A086Y8S7"/>
<dbReference type="RefSeq" id="WP_035708883.1">
    <property type="nucleotide sequence ID" value="NZ_JGYG01000003.1"/>
</dbReference>
<reference evidence="1 2" key="1">
    <citation type="submission" date="2014-03" db="EMBL/GenBank/DDBJ databases">
        <title>Genome of Haematobacter massiliensis CCUG 47968.</title>
        <authorList>
            <person name="Wang D."/>
            <person name="Wang G."/>
        </authorList>
    </citation>
    <scope>NUCLEOTIDE SEQUENCE [LARGE SCALE GENOMIC DNA]</scope>
    <source>
        <strain evidence="1 2">CCUG 47968</strain>
    </source>
</reference>
<accession>A0A086Y8S7</accession>
<dbReference type="OrthoDB" id="7760063at2"/>
<gene>
    <name evidence="1" type="ORF">CN97_12615</name>
</gene>
<keyword evidence="2" id="KW-1185">Reference proteome</keyword>
<dbReference type="SUPFAM" id="SSF48726">
    <property type="entry name" value="Immunoglobulin"/>
    <property type="match status" value="1"/>
</dbReference>
<name>A0A086Y8S7_9RHOB</name>
<dbReference type="Proteomes" id="UP000028826">
    <property type="component" value="Unassembled WGS sequence"/>
</dbReference>